<feature type="domain" description="Reverse transcriptase" evidence="2">
    <location>
        <begin position="213"/>
        <end position="321"/>
    </location>
</feature>
<keyword evidence="1" id="KW-0812">Transmembrane</keyword>
<evidence type="ECO:0000313" key="3">
    <source>
        <dbReference type="EMBL" id="KAL0289458.1"/>
    </source>
</evidence>
<protein>
    <recommendedName>
        <fullName evidence="2">Reverse transcriptase domain-containing protein</fullName>
    </recommendedName>
</protein>
<evidence type="ECO:0000256" key="1">
    <source>
        <dbReference type="SAM" id="Phobius"/>
    </source>
</evidence>
<dbReference type="InterPro" id="IPR052343">
    <property type="entry name" value="Retrotransposon-Effector_Assoc"/>
</dbReference>
<dbReference type="Gene3D" id="3.60.10.10">
    <property type="entry name" value="Endonuclease/exonuclease/phosphatase"/>
    <property type="match status" value="1"/>
</dbReference>
<reference evidence="3" key="2">
    <citation type="journal article" date="2024" name="Plant">
        <title>Genomic evolution and insights into agronomic trait innovations of Sesamum species.</title>
        <authorList>
            <person name="Miao H."/>
            <person name="Wang L."/>
            <person name="Qu L."/>
            <person name="Liu H."/>
            <person name="Sun Y."/>
            <person name="Le M."/>
            <person name="Wang Q."/>
            <person name="Wei S."/>
            <person name="Zheng Y."/>
            <person name="Lin W."/>
            <person name="Duan Y."/>
            <person name="Cao H."/>
            <person name="Xiong S."/>
            <person name="Wang X."/>
            <person name="Wei L."/>
            <person name="Li C."/>
            <person name="Ma Q."/>
            <person name="Ju M."/>
            <person name="Zhao R."/>
            <person name="Li G."/>
            <person name="Mu C."/>
            <person name="Tian Q."/>
            <person name="Mei H."/>
            <person name="Zhang T."/>
            <person name="Gao T."/>
            <person name="Zhang H."/>
        </authorList>
    </citation>
    <scope>NUCLEOTIDE SEQUENCE</scope>
    <source>
        <strain evidence="3">G02</strain>
    </source>
</reference>
<dbReference type="PANTHER" id="PTHR46890">
    <property type="entry name" value="NON-LTR RETROLELEMENT REVERSE TRANSCRIPTASE-LIKE PROTEIN-RELATED"/>
    <property type="match status" value="1"/>
</dbReference>
<keyword evidence="1" id="KW-1133">Transmembrane helix</keyword>
<sequence length="552" mass="63102">MSIWEKLVELGQPINMLWLILGDFNCVKSPTEKQLGVAPTWYELKDFVDCCLSIGLHDALRMGCYYTWYSNSDCNPMWCKLDRVLFNNEWLAVGVHCNSHFSPPGSLSDHLSGIVSILDLLTFKPKPFRFFNMAVTPLEVKQTIFHINDNKAPDPDGYSTCFFKRAWNIVGDLVCTAVMDFFMSGRLFRELNHNIIAFVLKFEHCPTVADYWHISCCNVIYKAIMKIIADRLALVLEHLVNQCQTTFVGGRSITDNIFLAQKMIQQYTRKRIYPLCTINVDLRKAFDSVSWTFLSLVLHSYGFSPLFITWIMDFVSTSLFPVALNGFIHVFFAGVWTVFGSKSFHFRWWSLRKFTAFTGIFFGTLEEHQLLGMKFAIPRINSALVSDIFSHGMWPSLLAYYGTSTAKQTRYGCSGLMVSILKAAQTKNGDSPLLQRGHNNLPRFATELSPHLAYQRRLSSIWRDVLVVMGSRRPKAYEYFRSKTTLVVVSAIWKAFIMSSTHLFCGLDYGEGSLHATAYVLQRVAYARGATLKSSAKYLFMSVHFSDLWSHI</sequence>
<dbReference type="AlphaFoldDB" id="A0AAW2J6S4"/>
<evidence type="ECO:0000259" key="2">
    <source>
        <dbReference type="Pfam" id="PF00078"/>
    </source>
</evidence>
<dbReference type="InterPro" id="IPR000477">
    <property type="entry name" value="RT_dom"/>
</dbReference>
<reference evidence="3" key="1">
    <citation type="submission" date="2020-06" db="EMBL/GenBank/DDBJ databases">
        <authorList>
            <person name="Li T."/>
            <person name="Hu X."/>
            <person name="Zhang T."/>
            <person name="Song X."/>
            <person name="Zhang H."/>
            <person name="Dai N."/>
            <person name="Sheng W."/>
            <person name="Hou X."/>
            <person name="Wei L."/>
        </authorList>
    </citation>
    <scope>NUCLEOTIDE SEQUENCE</scope>
    <source>
        <strain evidence="3">G02</strain>
        <tissue evidence="3">Leaf</tissue>
    </source>
</reference>
<gene>
    <name evidence="3" type="ORF">Sradi_7073500</name>
</gene>
<name>A0AAW2J6S4_SESRA</name>
<feature type="transmembrane region" description="Helical" evidence="1">
    <location>
        <begin position="318"/>
        <end position="339"/>
    </location>
</feature>
<dbReference type="PANTHER" id="PTHR46890:SF48">
    <property type="entry name" value="RNA-DIRECTED DNA POLYMERASE"/>
    <property type="match status" value="1"/>
</dbReference>
<comment type="caution">
    <text evidence="3">The sequence shown here is derived from an EMBL/GenBank/DDBJ whole genome shotgun (WGS) entry which is preliminary data.</text>
</comment>
<accession>A0AAW2J6S4</accession>
<dbReference type="SUPFAM" id="SSF56219">
    <property type="entry name" value="DNase I-like"/>
    <property type="match status" value="1"/>
</dbReference>
<proteinExistence type="predicted"/>
<dbReference type="Pfam" id="PF00078">
    <property type="entry name" value="RVT_1"/>
    <property type="match status" value="1"/>
</dbReference>
<feature type="transmembrane region" description="Helical" evidence="1">
    <location>
        <begin position="291"/>
        <end position="312"/>
    </location>
</feature>
<dbReference type="EMBL" id="JACGWJ010000694">
    <property type="protein sequence ID" value="KAL0289458.1"/>
    <property type="molecule type" value="Genomic_DNA"/>
</dbReference>
<organism evidence="3">
    <name type="scientific">Sesamum radiatum</name>
    <name type="common">Black benniseed</name>
    <dbReference type="NCBI Taxonomy" id="300843"/>
    <lineage>
        <taxon>Eukaryota</taxon>
        <taxon>Viridiplantae</taxon>
        <taxon>Streptophyta</taxon>
        <taxon>Embryophyta</taxon>
        <taxon>Tracheophyta</taxon>
        <taxon>Spermatophyta</taxon>
        <taxon>Magnoliopsida</taxon>
        <taxon>eudicotyledons</taxon>
        <taxon>Gunneridae</taxon>
        <taxon>Pentapetalae</taxon>
        <taxon>asterids</taxon>
        <taxon>lamiids</taxon>
        <taxon>Lamiales</taxon>
        <taxon>Pedaliaceae</taxon>
        <taxon>Sesamum</taxon>
    </lineage>
</organism>
<dbReference type="InterPro" id="IPR036691">
    <property type="entry name" value="Endo/exonu/phosph_ase_sf"/>
</dbReference>
<keyword evidence="1" id="KW-0472">Membrane</keyword>